<keyword evidence="6 8" id="KW-0472">Membrane</keyword>
<evidence type="ECO:0000256" key="7">
    <source>
        <dbReference type="RuleBase" id="RU362091"/>
    </source>
</evidence>
<dbReference type="KEGG" id="taer:GT409_04100"/>
<feature type="transmembrane region" description="Helical" evidence="8">
    <location>
        <begin position="390"/>
        <end position="412"/>
    </location>
</feature>
<keyword evidence="10" id="KW-1185">Reference proteome</keyword>
<dbReference type="GO" id="GO:0005886">
    <property type="term" value="C:plasma membrane"/>
    <property type="evidence" value="ECO:0007669"/>
    <property type="project" value="TreeGrafter"/>
</dbReference>
<evidence type="ECO:0000256" key="2">
    <source>
        <dbReference type="ARBA" id="ARBA00006434"/>
    </source>
</evidence>
<evidence type="ECO:0000256" key="8">
    <source>
        <dbReference type="SAM" id="Phobius"/>
    </source>
</evidence>
<dbReference type="EMBL" id="CP047593">
    <property type="protein sequence ID" value="QHI68661.1"/>
    <property type="molecule type" value="Genomic_DNA"/>
</dbReference>
<feature type="transmembrane region" description="Helical" evidence="8">
    <location>
        <begin position="75"/>
        <end position="95"/>
    </location>
</feature>
<dbReference type="AlphaFoldDB" id="A0A6P1M491"/>
<dbReference type="InterPro" id="IPR050277">
    <property type="entry name" value="Sodium:Solute_Symporter"/>
</dbReference>
<organism evidence="9 10">
    <name type="scientific">Tichowtungia aerotolerans</name>
    <dbReference type="NCBI Taxonomy" id="2697043"/>
    <lineage>
        <taxon>Bacteria</taxon>
        <taxon>Pseudomonadati</taxon>
        <taxon>Kiritimatiellota</taxon>
        <taxon>Tichowtungiia</taxon>
        <taxon>Tichowtungiales</taxon>
        <taxon>Tichowtungiaceae</taxon>
        <taxon>Tichowtungia</taxon>
    </lineage>
</organism>
<evidence type="ECO:0000256" key="4">
    <source>
        <dbReference type="ARBA" id="ARBA00022692"/>
    </source>
</evidence>
<dbReference type="Proteomes" id="UP000464954">
    <property type="component" value="Chromosome"/>
</dbReference>
<comment type="subcellular location">
    <subcellularLocation>
        <location evidence="1">Membrane</location>
        <topology evidence="1">Multi-pass membrane protein</topology>
    </subcellularLocation>
</comment>
<feature type="transmembrane region" description="Helical" evidence="8">
    <location>
        <begin position="193"/>
        <end position="216"/>
    </location>
</feature>
<feature type="transmembrane region" description="Helical" evidence="8">
    <location>
        <begin position="115"/>
        <end position="141"/>
    </location>
</feature>
<accession>A0A6P1M491</accession>
<evidence type="ECO:0000256" key="5">
    <source>
        <dbReference type="ARBA" id="ARBA00022989"/>
    </source>
</evidence>
<proteinExistence type="inferred from homology"/>
<protein>
    <submittedName>
        <fullName evidence="9">Sodium:solute symporter family protein</fullName>
    </submittedName>
</protein>
<keyword evidence="5 8" id="KW-1133">Transmembrane helix</keyword>
<dbReference type="RefSeq" id="WP_160627197.1">
    <property type="nucleotide sequence ID" value="NZ_CP047593.1"/>
</dbReference>
<comment type="similarity">
    <text evidence="2 7">Belongs to the sodium:solute symporter (SSF) (TC 2.A.21) family.</text>
</comment>
<dbReference type="CDD" id="cd10322">
    <property type="entry name" value="SLC5sbd"/>
    <property type="match status" value="1"/>
</dbReference>
<gene>
    <name evidence="9" type="ORF">GT409_04100</name>
</gene>
<evidence type="ECO:0000256" key="1">
    <source>
        <dbReference type="ARBA" id="ARBA00004141"/>
    </source>
</evidence>
<evidence type="ECO:0000313" key="10">
    <source>
        <dbReference type="Proteomes" id="UP000464954"/>
    </source>
</evidence>
<dbReference type="PANTHER" id="PTHR48086:SF7">
    <property type="entry name" value="SODIUM-SOLUTE SYMPORTER-RELATED"/>
    <property type="match status" value="1"/>
</dbReference>
<evidence type="ECO:0000313" key="9">
    <source>
        <dbReference type="EMBL" id="QHI68661.1"/>
    </source>
</evidence>
<evidence type="ECO:0000256" key="3">
    <source>
        <dbReference type="ARBA" id="ARBA00022448"/>
    </source>
</evidence>
<feature type="transmembrane region" description="Helical" evidence="8">
    <location>
        <begin position="275"/>
        <end position="296"/>
    </location>
</feature>
<feature type="transmembrane region" description="Helical" evidence="8">
    <location>
        <begin position="236"/>
        <end position="254"/>
    </location>
</feature>
<feature type="transmembrane region" description="Helical" evidence="8">
    <location>
        <begin position="361"/>
        <end position="384"/>
    </location>
</feature>
<name>A0A6P1M491_9BACT</name>
<dbReference type="InterPro" id="IPR038377">
    <property type="entry name" value="Na/Glc_symporter_sf"/>
</dbReference>
<dbReference type="Gene3D" id="1.20.1730.10">
    <property type="entry name" value="Sodium/glucose cotransporter"/>
    <property type="match status" value="1"/>
</dbReference>
<feature type="transmembrane region" description="Helical" evidence="8">
    <location>
        <begin position="161"/>
        <end position="181"/>
    </location>
</feature>
<dbReference type="InterPro" id="IPR001734">
    <property type="entry name" value="Na/solute_symporter"/>
</dbReference>
<evidence type="ECO:0000256" key="6">
    <source>
        <dbReference type="ARBA" id="ARBA00023136"/>
    </source>
</evidence>
<feature type="transmembrane region" description="Helical" evidence="8">
    <location>
        <begin position="419"/>
        <end position="437"/>
    </location>
</feature>
<keyword evidence="4 8" id="KW-0812">Transmembrane</keyword>
<keyword evidence="3" id="KW-0813">Transport</keyword>
<reference evidence="9 10" key="1">
    <citation type="submission" date="2020-01" db="EMBL/GenBank/DDBJ databases">
        <title>Ponticoccus aerotolerans gen. nov., sp. nov., an anaerobic bacterium and proposal of Ponticoccusceae fam. nov., Ponticoccusles ord. nov. and Ponticoccuse classis nov. in the phylum Kiritimatiellaeota.</title>
        <authorList>
            <person name="Zhou L.Y."/>
            <person name="Du Z.J."/>
        </authorList>
    </citation>
    <scope>NUCLEOTIDE SEQUENCE [LARGE SCALE GENOMIC DNA]</scope>
    <source>
        <strain evidence="9 10">S-5007</strain>
    </source>
</reference>
<sequence length="470" mass="49795">MTWIDYIIFAFYMAAIIGIGFYFFKKNKDHEDYYVGGRDISPSHVGLSIAATDVGGGFSIGLGGLGYAIGLSGSWLLFTGLIGAWLSAVFIIPRVKKVDRAHGMLTYPDFLAHRYGRGVALLAALISGIGYLGFTGAQVLAGAKLMAGTVLPDAVFGIDPLKFALVVMGAVIVLYTVLGGIKAVIYTDTVQWIVLFSGLLFFALPAALWKIGGVAALCEALPAGHLSLMKVEPITFINWMITIIPIWLIGMTLYQRMFACRDERAAKKAWYLAGLFEYPAMAFIGVALGACGRALFSGIESEMAVPMLIKTVLPVGLTGIVVAAYFSAVMSTADSCLMAASGNFVNDLLEKMSSKPWKSRTHVLISQVATLVIGVAAIILALSFKTVLDGILHAYAFMVSGLTVPTLGAFFWKRSTSAGALAAMLAGGGLSLTILLIGTDPPLGLAPSFYGILLSAIVFISVSLFTSAKS</sequence>
<dbReference type="PANTHER" id="PTHR48086">
    <property type="entry name" value="SODIUM/PROLINE SYMPORTER-RELATED"/>
    <property type="match status" value="1"/>
</dbReference>
<feature type="transmembrane region" description="Helical" evidence="8">
    <location>
        <begin position="316"/>
        <end position="340"/>
    </location>
</feature>
<dbReference type="GO" id="GO:0022857">
    <property type="term" value="F:transmembrane transporter activity"/>
    <property type="evidence" value="ECO:0007669"/>
    <property type="project" value="InterPro"/>
</dbReference>
<feature type="transmembrane region" description="Helical" evidence="8">
    <location>
        <begin position="6"/>
        <end position="24"/>
    </location>
</feature>
<feature type="transmembrane region" description="Helical" evidence="8">
    <location>
        <begin position="449"/>
        <end position="468"/>
    </location>
</feature>
<dbReference type="PROSITE" id="PS50283">
    <property type="entry name" value="NA_SOLUT_SYMP_3"/>
    <property type="match status" value="1"/>
</dbReference>
<dbReference type="Pfam" id="PF00474">
    <property type="entry name" value="SSF"/>
    <property type="match status" value="1"/>
</dbReference>